<dbReference type="EMBL" id="JAMZMM010000175">
    <property type="protein sequence ID" value="MCP2730178.1"/>
    <property type="molecule type" value="Genomic_DNA"/>
</dbReference>
<protein>
    <submittedName>
        <fullName evidence="1">Uncharacterized protein</fullName>
    </submittedName>
</protein>
<name>A0AAE3GUM2_9CYAN</name>
<keyword evidence="2" id="KW-1185">Reference proteome</keyword>
<dbReference type="Proteomes" id="UP001204953">
    <property type="component" value="Unassembled WGS sequence"/>
</dbReference>
<organism evidence="1 2">
    <name type="scientific">Limnofasciculus baicalensis BBK-W-15</name>
    <dbReference type="NCBI Taxonomy" id="2699891"/>
    <lineage>
        <taxon>Bacteria</taxon>
        <taxon>Bacillati</taxon>
        <taxon>Cyanobacteriota</taxon>
        <taxon>Cyanophyceae</taxon>
        <taxon>Coleofasciculales</taxon>
        <taxon>Coleofasciculaceae</taxon>
        <taxon>Limnofasciculus</taxon>
        <taxon>Limnofasciculus baicalensis</taxon>
    </lineage>
</organism>
<evidence type="ECO:0000313" key="1">
    <source>
        <dbReference type="EMBL" id="MCP2730178.1"/>
    </source>
</evidence>
<dbReference type="AlphaFoldDB" id="A0AAE3GUM2"/>
<evidence type="ECO:0000313" key="2">
    <source>
        <dbReference type="Proteomes" id="UP001204953"/>
    </source>
</evidence>
<proteinExistence type="predicted"/>
<dbReference type="RefSeq" id="WP_254012941.1">
    <property type="nucleotide sequence ID" value="NZ_JAMZMM010000175.1"/>
</dbReference>
<gene>
    <name evidence="1" type="ORF">NJ959_17240</name>
</gene>
<reference evidence="1" key="1">
    <citation type="submission" date="2022-06" db="EMBL/GenBank/DDBJ databases">
        <title>New cyanobacteria of genus Symplocastrum in benthos of Lake Baikal.</title>
        <authorList>
            <person name="Sorokovikova E."/>
            <person name="Tikhonova I."/>
            <person name="Krasnopeev A."/>
            <person name="Evseev P."/>
            <person name="Gladkikh A."/>
            <person name="Belykh O."/>
        </authorList>
    </citation>
    <scope>NUCLEOTIDE SEQUENCE</scope>
    <source>
        <strain evidence="1">BBK-W-15</strain>
    </source>
</reference>
<comment type="caution">
    <text evidence="1">The sequence shown here is derived from an EMBL/GenBank/DDBJ whole genome shotgun (WGS) entry which is preliminary data.</text>
</comment>
<sequence>MKLTLNEIFHRQTKVKFLVLPAVVLLSGVVPSVAAQELPNQSSNDLSLL</sequence>
<accession>A0AAE3GUM2</accession>